<dbReference type="AlphaFoldDB" id="A0A822Y947"/>
<sequence>MDSFRFFFLIIGMGSFRFLLYFQKMWKSVGQVCGTDAGKAFLREAFHNKILVANKYVGQMQERLTSQE</sequence>
<dbReference type="EMBL" id="DUZY01000002">
    <property type="protein sequence ID" value="DAD27706.1"/>
    <property type="molecule type" value="Genomic_DNA"/>
</dbReference>
<proteinExistence type="predicted"/>
<reference evidence="2 3" key="1">
    <citation type="journal article" date="2020" name="Mol. Biol. Evol.">
        <title>Distinct Expression and Methylation Patterns for Genes with Different Fates following a Single Whole-Genome Duplication in Flowering Plants.</title>
        <authorList>
            <person name="Shi T."/>
            <person name="Rahmani R.S."/>
            <person name="Gugger P.F."/>
            <person name="Wang M."/>
            <person name="Li H."/>
            <person name="Zhang Y."/>
            <person name="Li Z."/>
            <person name="Wang Q."/>
            <person name="Van de Peer Y."/>
            <person name="Marchal K."/>
            <person name="Chen J."/>
        </authorList>
    </citation>
    <scope>NUCLEOTIDE SEQUENCE [LARGE SCALE GENOMIC DNA]</scope>
    <source>
        <tissue evidence="2">Leaf</tissue>
    </source>
</reference>
<keyword evidence="1" id="KW-0472">Membrane</keyword>
<keyword evidence="1" id="KW-1133">Transmembrane helix</keyword>
<name>A0A822Y947_NELNU</name>
<keyword evidence="3" id="KW-1185">Reference proteome</keyword>
<comment type="caution">
    <text evidence="2">The sequence shown here is derived from an EMBL/GenBank/DDBJ whole genome shotgun (WGS) entry which is preliminary data.</text>
</comment>
<evidence type="ECO:0000313" key="3">
    <source>
        <dbReference type="Proteomes" id="UP000607653"/>
    </source>
</evidence>
<accession>A0A822Y947</accession>
<dbReference type="Proteomes" id="UP000607653">
    <property type="component" value="Unassembled WGS sequence"/>
</dbReference>
<keyword evidence="1" id="KW-0812">Transmembrane</keyword>
<protein>
    <submittedName>
        <fullName evidence="2">Uncharacterized protein</fullName>
    </submittedName>
</protein>
<gene>
    <name evidence="2" type="ORF">HUJ06_029174</name>
</gene>
<evidence type="ECO:0000256" key="1">
    <source>
        <dbReference type="SAM" id="Phobius"/>
    </source>
</evidence>
<evidence type="ECO:0000313" key="2">
    <source>
        <dbReference type="EMBL" id="DAD27706.1"/>
    </source>
</evidence>
<organism evidence="2 3">
    <name type="scientific">Nelumbo nucifera</name>
    <name type="common">Sacred lotus</name>
    <dbReference type="NCBI Taxonomy" id="4432"/>
    <lineage>
        <taxon>Eukaryota</taxon>
        <taxon>Viridiplantae</taxon>
        <taxon>Streptophyta</taxon>
        <taxon>Embryophyta</taxon>
        <taxon>Tracheophyta</taxon>
        <taxon>Spermatophyta</taxon>
        <taxon>Magnoliopsida</taxon>
        <taxon>Proteales</taxon>
        <taxon>Nelumbonaceae</taxon>
        <taxon>Nelumbo</taxon>
    </lineage>
</organism>
<feature type="transmembrane region" description="Helical" evidence="1">
    <location>
        <begin position="6"/>
        <end position="22"/>
    </location>
</feature>